<dbReference type="Proteomes" id="UP001162501">
    <property type="component" value="Chromosome 5"/>
</dbReference>
<evidence type="ECO:0000313" key="1">
    <source>
        <dbReference type="EMBL" id="CAN0531247.1"/>
    </source>
</evidence>
<reference evidence="1" key="1">
    <citation type="submission" date="2023-05" db="EMBL/GenBank/DDBJ databases">
        <authorList>
            <consortium name="ELIXIR-Norway"/>
        </authorList>
    </citation>
    <scope>NUCLEOTIDE SEQUENCE</scope>
</reference>
<protein>
    <submittedName>
        <fullName evidence="1">Uncharacterized protein</fullName>
    </submittedName>
</protein>
<organism evidence="1 2">
    <name type="scientific">Rangifer tarandus platyrhynchus</name>
    <name type="common">Svalbard reindeer</name>
    <dbReference type="NCBI Taxonomy" id="3082113"/>
    <lineage>
        <taxon>Eukaryota</taxon>
        <taxon>Metazoa</taxon>
        <taxon>Chordata</taxon>
        <taxon>Craniata</taxon>
        <taxon>Vertebrata</taxon>
        <taxon>Euteleostomi</taxon>
        <taxon>Mammalia</taxon>
        <taxon>Eutheria</taxon>
        <taxon>Laurasiatheria</taxon>
        <taxon>Artiodactyla</taxon>
        <taxon>Ruminantia</taxon>
        <taxon>Pecora</taxon>
        <taxon>Cervidae</taxon>
        <taxon>Odocoileinae</taxon>
        <taxon>Rangifer</taxon>
    </lineage>
</organism>
<name>A0AC60A1V1_RANTA</name>
<accession>A0AC60A1V1</accession>
<gene>
    <name evidence="1" type="ORF">MRATA1EN22A_LOCUS24660</name>
</gene>
<dbReference type="EMBL" id="OX596089">
    <property type="protein sequence ID" value="CAN0531247.1"/>
    <property type="molecule type" value="Genomic_DNA"/>
</dbReference>
<proteinExistence type="predicted"/>
<sequence length="103" mass="11376">METCPLNTVEKDWKVAMHLTKQASLCINLLYVQRGRSRVCITCLRMEECGPRENRGKPSSSVVCSSVRFSCSTFCVSDSLGTHGLQHVRPPCPSPILGVYSNS</sequence>
<evidence type="ECO:0000313" key="2">
    <source>
        <dbReference type="Proteomes" id="UP001162501"/>
    </source>
</evidence>
<reference evidence="1" key="2">
    <citation type="submission" date="2025-03" db="EMBL/GenBank/DDBJ databases">
        <authorList>
            <consortium name="ELIXIR-Norway"/>
            <consortium name="Elixir Norway"/>
        </authorList>
    </citation>
    <scope>NUCLEOTIDE SEQUENCE</scope>
</reference>